<sequence length="145" mass="16469">MSNVKGFITNADLTMHVESQRYISEWMTGAPLEMMLAATSRRLVITLEANIQEIKNVSSNPMNEILEDLRQRLSEHLGGKPVPNNATKELLQKIENMAKDIERVSKERDDLQAVVDAAAESQRLAMFHSSRAKEHRANLKERKGR</sequence>
<accession>A0AAE9C0F7</accession>
<dbReference type="Proteomes" id="UP000827644">
    <property type="component" value="Segment"/>
</dbReference>
<feature type="coiled-coil region" evidence="1">
    <location>
        <begin position="84"/>
        <end position="121"/>
    </location>
</feature>
<evidence type="ECO:0000313" key="2">
    <source>
        <dbReference type="EMBL" id="UCR74895.1"/>
    </source>
</evidence>
<gene>
    <name evidence="2" type="ORF">Fifi44_00026</name>
</gene>
<keyword evidence="1" id="KW-0175">Coiled coil</keyword>
<name>A0AAE9C0F7_9CAUD</name>
<proteinExistence type="predicted"/>
<evidence type="ECO:0000313" key="3">
    <source>
        <dbReference type="Proteomes" id="UP000827644"/>
    </source>
</evidence>
<protein>
    <submittedName>
        <fullName evidence="2">Uncharacterized protein</fullName>
    </submittedName>
</protein>
<reference evidence="2 3" key="1">
    <citation type="submission" date="2021-09" db="EMBL/GenBank/DDBJ databases">
        <title>Complete genome sequence of Fifi44.</title>
        <authorList>
            <person name="Kim S.G."/>
            <person name="Park J."/>
            <person name="Roh E."/>
        </authorList>
    </citation>
    <scope>NUCLEOTIDE SEQUENCE [LARGE SCALE GENOMIC DNA]</scope>
</reference>
<dbReference type="EMBL" id="OK073976">
    <property type="protein sequence ID" value="UCR74895.1"/>
    <property type="molecule type" value="Genomic_DNA"/>
</dbReference>
<organism evidence="2 3">
    <name type="scientific">Erwinia phage Fifi44</name>
    <dbReference type="NCBI Taxonomy" id="2876597"/>
    <lineage>
        <taxon>Viruses</taxon>
        <taxon>Duplodnaviria</taxon>
        <taxon>Heunggongvirae</taxon>
        <taxon>Uroviricota</taxon>
        <taxon>Caudoviricetes</taxon>
        <taxon>Chaseviridae</taxon>
        <taxon>Cleopatravirinae</taxon>
        <taxon>Fifivirus</taxon>
        <taxon>Fifivirus fifi44</taxon>
    </lineage>
</organism>
<keyword evidence="3" id="KW-1185">Reference proteome</keyword>
<evidence type="ECO:0000256" key="1">
    <source>
        <dbReference type="SAM" id="Coils"/>
    </source>
</evidence>